<organism evidence="5">
    <name type="scientific">Cyprideis torosa</name>
    <dbReference type="NCBI Taxonomy" id="163714"/>
    <lineage>
        <taxon>Eukaryota</taxon>
        <taxon>Metazoa</taxon>
        <taxon>Ecdysozoa</taxon>
        <taxon>Arthropoda</taxon>
        <taxon>Crustacea</taxon>
        <taxon>Oligostraca</taxon>
        <taxon>Ostracoda</taxon>
        <taxon>Podocopa</taxon>
        <taxon>Podocopida</taxon>
        <taxon>Cytherocopina</taxon>
        <taxon>Cytheroidea</taxon>
        <taxon>Cytherideidae</taxon>
        <taxon>Cyprideis</taxon>
    </lineage>
</organism>
<accession>A0A7R8WHR7</accession>
<dbReference type="AlphaFoldDB" id="A0A7R8WHR7"/>
<sequence>MRPTLFCALFLALGAITSAVAPLTREELLDQLEELGWWDIPRDDLPLPALMLRDSQEHQNRQKTQGKAEAEICYEDLNLGCFSTIEGPLQYLGLLPKSPEWIGTKFRLYNALQENDTYAEFDFYNMSTALENDFFLGSDRTVFFITHGFNGSPDQSYYANYASDLRRLYPESNIFVMDWEKGAASINYPQDIANGALVGRQGALLISRLVMDYGFNASQDLHMIGHSLGGQIMNYVSNWLLELTGQLPARITATDPADPLFYDQGQLAWSHLDPDDAHFVEVIHTDCGPLITLAVGVPMEIGHLDFYPNGGVMQPGCISWLEEVINMILGIPSNSTSCNHGRSNVLLYDSDPENDCQFTTFPCDGIENFEQVLTSPDITVNCGGNCGQIGYDSKGSGRHCLLTFSPDEGLCAYLTLKIPPYSLEEKTLKPRAKEMHVLQFLAEGGAPSRGTNEL</sequence>
<dbReference type="PANTHER" id="PTHR11610:SF173">
    <property type="entry name" value="LIPASE DOMAIN-CONTAINING PROTEIN-RELATED"/>
    <property type="match status" value="1"/>
</dbReference>
<dbReference type="OrthoDB" id="6377832at2759"/>
<evidence type="ECO:0000256" key="3">
    <source>
        <dbReference type="ARBA" id="ARBA00022525"/>
    </source>
</evidence>
<dbReference type="InterPro" id="IPR000734">
    <property type="entry name" value="TAG_lipase"/>
</dbReference>
<dbReference type="SUPFAM" id="SSF53474">
    <property type="entry name" value="alpha/beta-Hydrolases"/>
    <property type="match status" value="1"/>
</dbReference>
<dbReference type="GO" id="GO:0016042">
    <property type="term" value="P:lipid catabolic process"/>
    <property type="evidence" value="ECO:0007669"/>
    <property type="project" value="TreeGrafter"/>
</dbReference>
<evidence type="ECO:0000313" key="5">
    <source>
        <dbReference type="EMBL" id="CAD7231940.1"/>
    </source>
</evidence>
<dbReference type="EMBL" id="OB664045">
    <property type="protein sequence ID" value="CAD7231940.1"/>
    <property type="molecule type" value="Genomic_DNA"/>
</dbReference>
<dbReference type="InterPro" id="IPR013818">
    <property type="entry name" value="Lipase"/>
</dbReference>
<evidence type="ECO:0000256" key="1">
    <source>
        <dbReference type="ARBA" id="ARBA00004613"/>
    </source>
</evidence>
<evidence type="ECO:0000256" key="2">
    <source>
        <dbReference type="ARBA" id="ARBA00010701"/>
    </source>
</evidence>
<comment type="subcellular location">
    <subcellularLocation>
        <location evidence="1">Secreted</location>
    </subcellularLocation>
</comment>
<dbReference type="GO" id="GO:0016298">
    <property type="term" value="F:lipase activity"/>
    <property type="evidence" value="ECO:0007669"/>
    <property type="project" value="InterPro"/>
</dbReference>
<dbReference type="PANTHER" id="PTHR11610">
    <property type="entry name" value="LIPASE"/>
    <property type="match status" value="1"/>
</dbReference>
<evidence type="ECO:0000256" key="4">
    <source>
        <dbReference type="RuleBase" id="RU004262"/>
    </source>
</evidence>
<dbReference type="InterPro" id="IPR029058">
    <property type="entry name" value="AB_hydrolase_fold"/>
</dbReference>
<gene>
    <name evidence="5" type="ORF">CTOB1V02_LOCUS9783</name>
</gene>
<dbReference type="GO" id="GO:0005615">
    <property type="term" value="C:extracellular space"/>
    <property type="evidence" value="ECO:0007669"/>
    <property type="project" value="TreeGrafter"/>
</dbReference>
<dbReference type="Gene3D" id="3.40.50.1820">
    <property type="entry name" value="alpha/beta hydrolase"/>
    <property type="match status" value="1"/>
</dbReference>
<protein>
    <submittedName>
        <fullName evidence="5">Uncharacterized protein</fullName>
    </submittedName>
</protein>
<keyword evidence="3" id="KW-0964">Secreted</keyword>
<name>A0A7R8WHR7_9CRUS</name>
<dbReference type="Pfam" id="PF00151">
    <property type="entry name" value="Lipase"/>
    <property type="match status" value="1"/>
</dbReference>
<proteinExistence type="inferred from homology"/>
<comment type="similarity">
    <text evidence="2 4">Belongs to the AB hydrolase superfamily. Lipase family.</text>
</comment>
<reference evidence="5" key="1">
    <citation type="submission" date="2020-11" db="EMBL/GenBank/DDBJ databases">
        <authorList>
            <person name="Tran Van P."/>
        </authorList>
    </citation>
    <scope>NUCLEOTIDE SEQUENCE</scope>
</reference>